<dbReference type="SUPFAM" id="SSF52172">
    <property type="entry name" value="CheY-like"/>
    <property type="match status" value="1"/>
</dbReference>
<dbReference type="Gene3D" id="2.40.50.180">
    <property type="entry name" value="CheA-289, Domain 4"/>
    <property type="match status" value="1"/>
</dbReference>
<dbReference type="SUPFAM" id="SSF50341">
    <property type="entry name" value="CheW-like"/>
    <property type="match status" value="1"/>
</dbReference>
<dbReference type="PROSITE" id="PS50851">
    <property type="entry name" value="CHEW"/>
    <property type="match status" value="1"/>
</dbReference>
<feature type="region of interest" description="Disordered" evidence="2">
    <location>
        <begin position="28"/>
        <end position="59"/>
    </location>
</feature>
<dbReference type="SMART" id="SM00448">
    <property type="entry name" value="REC"/>
    <property type="match status" value="1"/>
</dbReference>
<dbReference type="Proteomes" id="UP001194469">
    <property type="component" value="Unassembled WGS sequence"/>
</dbReference>
<dbReference type="Pfam" id="PF01584">
    <property type="entry name" value="CheW"/>
    <property type="match status" value="1"/>
</dbReference>
<keyword evidence="1" id="KW-0597">Phosphoprotein</keyword>
<dbReference type="PANTHER" id="PTHR47233:SF3">
    <property type="entry name" value="CHEMOTAXIS PROTEIN CHEV"/>
    <property type="match status" value="1"/>
</dbReference>
<gene>
    <name evidence="5" type="ORF">FVW20_10505</name>
</gene>
<accession>A0ABS0J6V0</accession>
<dbReference type="Pfam" id="PF00072">
    <property type="entry name" value="Response_reg"/>
    <property type="match status" value="1"/>
</dbReference>
<feature type="domain" description="CheW-like" evidence="4">
    <location>
        <begin position="72"/>
        <end position="213"/>
    </location>
</feature>
<dbReference type="EMBL" id="VRYY01000293">
    <property type="protein sequence ID" value="MBG3877438.1"/>
    <property type="molecule type" value="Genomic_DNA"/>
</dbReference>
<protein>
    <submittedName>
        <fullName evidence="5">Chemotaxis protein CheV</fullName>
    </submittedName>
</protein>
<evidence type="ECO:0000259" key="3">
    <source>
        <dbReference type="PROSITE" id="PS50110"/>
    </source>
</evidence>
<organism evidence="5 6">
    <name type="scientific">Nitratidesulfovibrio oxamicus</name>
    <dbReference type="NCBI Taxonomy" id="32016"/>
    <lineage>
        <taxon>Bacteria</taxon>
        <taxon>Pseudomonadati</taxon>
        <taxon>Thermodesulfobacteriota</taxon>
        <taxon>Desulfovibrionia</taxon>
        <taxon>Desulfovibrionales</taxon>
        <taxon>Desulfovibrionaceae</taxon>
        <taxon>Nitratidesulfovibrio</taxon>
    </lineage>
</organism>
<dbReference type="InterPro" id="IPR011006">
    <property type="entry name" value="CheY-like_superfamily"/>
</dbReference>
<dbReference type="PROSITE" id="PS50110">
    <property type="entry name" value="RESPONSE_REGULATORY"/>
    <property type="match status" value="1"/>
</dbReference>
<evidence type="ECO:0000256" key="1">
    <source>
        <dbReference type="PROSITE-ProRule" id="PRU00169"/>
    </source>
</evidence>
<dbReference type="InterPro" id="IPR036061">
    <property type="entry name" value="CheW-like_dom_sf"/>
</dbReference>
<dbReference type="InterPro" id="IPR002545">
    <property type="entry name" value="CheW-lke_dom"/>
</dbReference>
<feature type="modified residue" description="4-aspartylphosphate" evidence="1">
    <location>
        <position position="327"/>
    </location>
</feature>
<sequence>MGQTGILLESGTNELEIVEFFVDEAVPGGAASDGPESPRASEADAGLGGTPESLDGGNACVTVTPSGTGFGVTAPLACGSLRRRYGVNVAKVVEIIRMQPVTALPQMPHPAVLGAFPHRDGRVIPLVDLAKYLGIPRDTSGEPKIIVTEFNTVITGFQVSGVNRIHRISWTDVEAPGRFLQEASRNSITGMVRLDGRVVFLLDMESIVAEMHPDLSIRMDRPLGPASAGGRGQGTENAAGAATKAVPTNSQPDAQPDLPPRRYRILHADDSGSVRRLVRNLMEASGRFELLQANDGQEAWDMLDGLRREAEAKGVPLSGLVQAVVSDIEMPRMDGLTLCRRIKEDPVLRALPVALFSSLVSERLGHKGESVGADAQFAKPDLQLLSQKVLELLGEPV</sequence>
<feature type="domain" description="Response regulatory" evidence="3">
    <location>
        <begin position="264"/>
        <end position="394"/>
    </location>
</feature>
<evidence type="ECO:0000313" key="6">
    <source>
        <dbReference type="Proteomes" id="UP001194469"/>
    </source>
</evidence>
<dbReference type="PANTHER" id="PTHR47233">
    <property type="entry name" value="CHEMOTAXIS PROTEIN CHEV"/>
    <property type="match status" value="1"/>
</dbReference>
<dbReference type="InterPro" id="IPR001789">
    <property type="entry name" value="Sig_transdc_resp-reg_receiver"/>
</dbReference>
<feature type="region of interest" description="Disordered" evidence="2">
    <location>
        <begin position="219"/>
        <end position="260"/>
    </location>
</feature>
<evidence type="ECO:0000313" key="5">
    <source>
        <dbReference type="EMBL" id="MBG3877438.1"/>
    </source>
</evidence>
<proteinExistence type="predicted"/>
<dbReference type="Gene3D" id="3.40.50.2300">
    <property type="match status" value="1"/>
</dbReference>
<evidence type="ECO:0000259" key="4">
    <source>
        <dbReference type="PROSITE" id="PS50851"/>
    </source>
</evidence>
<dbReference type="RefSeq" id="WP_196609472.1">
    <property type="nucleotide sequence ID" value="NZ_VRYY01000293.1"/>
</dbReference>
<dbReference type="Gene3D" id="2.30.30.40">
    <property type="entry name" value="SH3 Domains"/>
    <property type="match status" value="1"/>
</dbReference>
<dbReference type="SMART" id="SM00260">
    <property type="entry name" value="CheW"/>
    <property type="match status" value="1"/>
</dbReference>
<evidence type="ECO:0000256" key="2">
    <source>
        <dbReference type="SAM" id="MobiDB-lite"/>
    </source>
</evidence>
<name>A0ABS0J6V0_9BACT</name>
<reference evidence="5 6" key="1">
    <citation type="submission" date="2019-08" db="EMBL/GenBank/DDBJ databases">
        <authorList>
            <person name="Luo N."/>
        </authorList>
    </citation>
    <scope>NUCLEOTIDE SEQUENCE [LARGE SCALE GENOMIC DNA]</scope>
    <source>
        <strain evidence="5 6">NCIMB 9442</strain>
    </source>
</reference>
<comment type="caution">
    <text evidence="5">The sequence shown here is derived from an EMBL/GenBank/DDBJ whole genome shotgun (WGS) entry which is preliminary data.</text>
</comment>
<keyword evidence="6" id="KW-1185">Reference proteome</keyword>